<gene>
    <name evidence="2" type="ORF">LARSCL_LOCUS21994</name>
</gene>
<accession>A0AAV2BXC9</accession>
<evidence type="ECO:0000313" key="3">
    <source>
        <dbReference type="Proteomes" id="UP001497382"/>
    </source>
</evidence>
<dbReference type="AlphaFoldDB" id="A0AAV2BXC9"/>
<sequence length="90" mass="10035">MDIISPRQSETETETQLRFNADLSDFSENEDLNPVISAQTNTEKKNNASPPITNTTPEKIFLVLYQPVLPQPWTSGIAGRPCGYAFAYNT</sequence>
<feature type="region of interest" description="Disordered" evidence="1">
    <location>
        <begin position="1"/>
        <end position="30"/>
    </location>
</feature>
<organism evidence="2 3">
    <name type="scientific">Larinioides sclopetarius</name>
    <dbReference type="NCBI Taxonomy" id="280406"/>
    <lineage>
        <taxon>Eukaryota</taxon>
        <taxon>Metazoa</taxon>
        <taxon>Ecdysozoa</taxon>
        <taxon>Arthropoda</taxon>
        <taxon>Chelicerata</taxon>
        <taxon>Arachnida</taxon>
        <taxon>Araneae</taxon>
        <taxon>Araneomorphae</taxon>
        <taxon>Entelegynae</taxon>
        <taxon>Araneoidea</taxon>
        <taxon>Araneidae</taxon>
        <taxon>Larinioides</taxon>
    </lineage>
</organism>
<comment type="caution">
    <text evidence="2">The sequence shown here is derived from an EMBL/GenBank/DDBJ whole genome shotgun (WGS) entry which is preliminary data.</text>
</comment>
<keyword evidence="3" id="KW-1185">Reference proteome</keyword>
<proteinExistence type="predicted"/>
<name>A0AAV2BXC9_9ARAC</name>
<dbReference type="EMBL" id="CAXIEN010000562">
    <property type="protein sequence ID" value="CAL1300527.1"/>
    <property type="molecule type" value="Genomic_DNA"/>
</dbReference>
<reference evidence="2 3" key="1">
    <citation type="submission" date="2024-04" db="EMBL/GenBank/DDBJ databases">
        <authorList>
            <person name="Rising A."/>
            <person name="Reimegard J."/>
            <person name="Sonavane S."/>
            <person name="Akerstrom W."/>
            <person name="Nylinder S."/>
            <person name="Hedman E."/>
            <person name="Kallberg Y."/>
        </authorList>
    </citation>
    <scope>NUCLEOTIDE SEQUENCE [LARGE SCALE GENOMIC DNA]</scope>
</reference>
<protein>
    <submittedName>
        <fullName evidence="2">Uncharacterized protein</fullName>
    </submittedName>
</protein>
<evidence type="ECO:0000313" key="2">
    <source>
        <dbReference type="EMBL" id="CAL1300527.1"/>
    </source>
</evidence>
<evidence type="ECO:0000256" key="1">
    <source>
        <dbReference type="SAM" id="MobiDB-lite"/>
    </source>
</evidence>
<dbReference type="Proteomes" id="UP001497382">
    <property type="component" value="Unassembled WGS sequence"/>
</dbReference>